<evidence type="ECO:0000313" key="9">
    <source>
        <dbReference type="RefSeq" id="XP_015519793.1"/>
    </source>
</evidence>
<evidence type="ECO:0000313" key="8">
    <source>
        <dbReference type="Proteomes" id="UP000829291"/>
    </source>
</evidence>
<dbReference type="InterPro" id="IPR036291">
    <property type="entry name" value="NAD(P)-bd_dom_sf"/>
</dbReference>
<sequence length="360" mass="40980">MYVGQLLSLQARKIAFRSFSTTSKLKQIDNCQNHNKIPKILITGGLGQLGSDCAKLLRSKYGNENVILSDIIKPTAEGLRNGPFIFADILDFKGLQKIIVNNRIDWLIHFSALLSAVGEQNVPLAVRVNIEGMHNVIELARQYNLRIFVPSTIGAFGPDSPRNPTPNVTIQRPRTIYGVSKVHAELLGEYYHHRFGLDFRCLRFPGVISSDLPSGGTTDYAISVFHEGMRHGKYECYLEPHTRMPMMYIEDCLNALFQFLNAPNEALGRRVYNVTAMSFTPEELFTEMKNYIPDLQITYKPDSRQLIADAWPQVFDDSEARRDWGWKHKYGMKGLVSAMIRDVNENFLLKNTQQQVNSYV</sequence>
<evidence type="ECO:0000313" key="10">
    <source>
        <dbReference type="RefSeq" id="XP_015519870.1"/>
    </source>
</evidence>
<evidence type="ECO:0000259" key="7">
    <source>
        <dbReference type="Pfam" id="PF01370"/>
    </source>
</evidence>
<dbReference type="PANTHER" id="PTHR42687">
    <property type="entry name" value="L-THREONINE 3-DEHYDROGENASE"/>
    <property type="match status" value="1"/>
</dbReference>
<dbReference type="RefSeq" id="XP_015519793.1">
    <property type="nucleotide sequence ID" value="XM_015664307.1"/>
</dbReference>
<feature type="domain" description="NAD-dependent epimerase/dehydratase" evidence="7">
    <location>
        <begin position="40"/>
        <end position="274"/>
    </location>
</feature>
<organism evidence="8 10">
    <name type="scientific">Neodiprion lecontei</name>
    <name type="common">Redheaded pine sawfly</name>
    <dbReference type="NCBI Taxonomy" id="441921"/>
    <lineage>
        <taxon>Eukaryota</taxon>
        <taxon>Metazoa</taxon>
        <taxon>Ecdysozoa</taxon>
        <taxon>Arthropoda</taxon>
        <taxon>Hexapoda</taxon>
        <taxon>Insecta</taxon>
        <taxon>Pterygota</taxon>
        <taxon>Neoptera</taxon>
        <taxon>Endopterygota</taxon>
        <taxon>Hymenoptera</taxon>
        <taxon>Tenthredinoidea</taxon>
        <taxon>Diprionidae</taxon>
        <taxon>Diprioninae</taxon>
        <taxon>Neodiprion</taxon>
    </lineage>
</organism>
<evidence type="ECO:0000256" key="6">
    <source>
        <dbReference type="ARBA" id="ARBA00069940"/>
    </source>
</evidence>
<dbReference type="GeneID" id="107224278"/>
<evidence type="ECO:0000256" key="2">
    <source>
        <dbReference type="ARBA" id="ARBA00050613"/>
    </source>
</evidence>
<evidence type="ECO:0000313" key="11">
    <source>
        <dbReference type="RefSeq" id="XP_046586468.1"/>
    </source>
</evidence>
<protein>
    <recommendedName>
        <fullName evidence="6">L-threonine 3-dehydrogenase, mitochondrial</fullName>
        <ecNumber evidence="5">1.1.1.103</ecNumber>
    </recommendedName>
</protein>
<evidence type="ECO:0000256" key="4">
    <source>
        <dbReference type="ARBA" id="ARBA00060557"/>
    </source>
</evidence>
<accession>A0A6J0BZW9</accession>
<dbReference type="InterPro" id="IPR001509">
    <property type="entry name" value="Epimerase_deHydtase"/>
</dbReference>
<dbReference type="AlphaFoldDB" id="A0A6J0BZW9"/>
<reference evidence="9 10" key="1">
    <citation type="submission" date="2025-04" db="UniProtKB">
        <authorList>
            <consortium name="RefSeq"/>
        </authorList>
    </citation>
    <scope>IDENTIFICATION</scope>
    <source>
        <tissue evidence="11">Thorax and Abdomen</tissue>
        <tissue evidence="9 10">Whole body</tissue>
    </source>
</reference>
<comment type="similarity">
    <text evidence="1">Belongs to the NAD(P)-dependent epimerase/dehydratase family.</text>
</comment>
<dbReference type="SUPFAM" id="SSF51735">
    <property type="entry name" value="NAD(P)-binding Rossmann-fold domains"/>
    <property type="match status" value="1"/>
</dbReference>
<dbReference type="InterPro" id="IPR051225">
    <property type="entry name" value="NAD(P)_epim/dehydratase"/>
</dbReference>
<name>A0A6J0BZW9_NEOLC</name>
<evidence type="ECO:0000256" key="1">
    <source>
        <dbReference type="ARBA" id="ARBA00007637"/>
    </source>
</evidence>
<keyword evidence="8" id="KW-1185">Reference proteome</keyword>
<dbReference type="EC" id="1.1.1.103" evidence="5"/>
<comment type="catalytic activity">
    <reaction evidence="2">
        <text>L-threonine + NAD(+) = (2S)-2-amino-3-oxobutanoate + NADH + H(+)</text>
        <dbReference type="Rhea" id="RHEA:13161"/>
        <dbReference type="ChEBI" id="CHEBI:15378"/>
        <dbReference type="ChEBI" id="CHEBI:57540"/>
        <dbReference type="ChEBI" id="CHEBI:57926"/>
        <dbReference type="ChEBI" id="CHEBI:57945"/>
        <dbReference type="ChEBI" id="CHEBI:78948"/>
        <dbReference type="EC" id="1.1.1.103"/>
    </reaction>
</comment>
<dbReference type="OrthoDB" id="10058185at2759"/>
<dbReference type="KEGG" id="nlo:107224278"/>
<dbReference type="Pfam" id="PF01370">
    <property type="entry name" value="Epimerase"/>
    <property type="match status" value="1"/>
</dbReference>
<dbReference type="Proteomes" id="UP000829291">
    <property type="component" value="Chromosome 2"/>
</dbReference>
<dbReference type="GO" id="GO:0008743">
    <property type="term" value="F:L-threonine 3-dehydrogenase activity"/>
    <property type="evidence" value="ECO:0007669"/>
    <property type="project" value="UniProtKB-EC"/>
</dbReference>
<dbReference type="RefSeq" id="XP_015519870.1">
    <property type="nucleotide sequence ID" value="XM_015664384.1"/>
</dbReference>
<dbReference type="RefSeq" id="XP_046586468.1">
    <property type="nucleotide sequence ID" value="XM_046730512.1"/>
</dbReference>
<dbReference type="CTD" id="157739"/>
<dbReference type="FunFam" id="3.40.50.720:FF:000077">
    <property type="entry name" value="L-threonine 3-dehydrogenase, mitochondrial"/>
    <property type="match status" value="1"/>
</dbReference>
<dbReference type="Gene3D" id="3.40.50.720">
    <property type="entry name" value="NAD(P)-binding Rossmann-like Domain"/>
    <property type="match status" value="1"/>
</dbReference>
<comment type="pathway">
    <text evidence="4">Amino-acid degradation; L-threonine degradation via oxydo-reductase pathway; glycine from L-threonine: step 1/2.</text>
</comment>
<evidence type="ECO:0000256" key="5">
    <source>
        <dbReference type="ARBA" id="ARBA00066604"/>
    </source>
</evidence>
<dbReference type="CDD" id="cd05272">
    <property type="entry name" value="TDH_SDR_e"/>
    <property type="match status" value="1"/>
</dbReference>
<comment type="function">
    <text evidence="3">Catalyzes the NAD(+)-dependent oxidation of L-threonine to 2-amino-3-ketobutyrate, mediating L-threonine catabolism.</text>
</comment>
<dbReference type="PANTHER" id="PTHR42687:SF1">
    <property type="entry name" value="L-THREONINE 3-DEHYDROGENASE, MITOCHONDRIAL"/>
    <property type="match status" value="1"/>
</dbReference>
<proteinExistence type="inferred from homology"/>
<gene>
    <name evidence="9 10 11" type="primary">LOC107224278</name>
</gene>
<evidence type="ECO:0000256" key="3">
    <source>
        <dbReference type="ARBA" id="ARBA00059023"/>
    </source>
</evidence>
<dbReference type="GO" id="GO:0006567">
    <property type="term" value="P:L-threonine catabolic process"/>
    <property type="evidence" value="ECO:0007669"/>
    <property type="project" value="TreeGrafter"/>
</dbReference>